<keyword evidence="5" id="KW-1185">Reference proteome</keyword>
<dbReference type="InterPro" id="IPR000917">
    <property type="entry name" value="Sulfatase_N"/>
</dbReference>
<comment type="similarity">
    <text evidence="1">Belongs to the sulfatase family.</text>
</comment>
<dbReference type="InterPro" id="IPR017850">
    <property type="entry name" value="Alkaline_phosphatase_core_sf"/>
</dbReference>
<dbReference type="EC" id="3.1.6.6" evidence="4"/>
<dbReference type="Proteomes" id="UP000316921">
    <property type="component" value="Chromosome"/>
</dbReference>
<dbReference type="Pfam" id="PF00884">
    <property type="entry name" value="Sulfatase"/>
    <property type="match status" value="1"/>
</dbReference>
<evidence type="ECO:0000313" key="4">
    <source>
        <dbReference type="EMBL" id="QDU65644.1"/>
    </source>
</evidence>
<keyword evidence="2 4" id="KW-0378">Hydrolase</keyword>
<organism evidence="4 5">
    <name type="scientific">Engelhardtia mirabilis</name>
    <dbReference type="NCBI Taxonomy" id="2528011"/>
    <lineage>
        <taxon>Bacteria</taxon>
        <taxon>Pseudomonadati</taxon>
        <taxon>Planctomycetota</taxon>
        <taxon>Planctomycetia</taxon>
        <taxon>Planctomycetia incertae sedis</taxon>
        <taxon>Engelhardtia</taxon>
    </lineage>
</organism>
<reference evidence="4 5" key="1">
    <citation type="submission" date="2019-02" db="EMBL/GenBank/DDBJ databases">
        <title>Deep-cultivation of Planctomycetes and their phenomic and genomic characterization uncovers novel biology.</title>
        <authorList>
            <person name="Wiegand S."/>
            <person name="Jogler M."/>
            <person name="Boedeker C."/>
            <person name="Pinto D."/>
            <person name="Vollmers J."/>
            <person name="Rivas-Marin E."/>
            <person name="Kohn T."/>
            <person name="Peeters S.H."/>
            <person name="Heuer A."/>
            <person name="Rast P."/>
            <person name="Oberbeckmann S."/>
            <person name="Bunk B."/>
            <person name="Jeske O."/>
            <person name="Meyerdierks A."/>
            <person name="Storesund J.E."/>
            <person name="Kallscheuer N."/>
            <person name="Luecker S."/>
            <person name="Lage O.M."/>
            <person name="Pohl T."/>
            <person name="Merkel B.J."/>
            <person name="Hornburger P."/>
            <person name="Mueller R.-W."/>
            <person name="Bruemmer F."/>
            <person name="Labrenz M."/>
            <person name="Spormann A.M."/>
            <person name="Op den Camp H."/>
            <person name="Overmann J."/>
            <person name="Amann R."/>
            <person name="Jetten M.S.M."/>
            <person name="Mascher T."/>
            <person name="Medema M.H."/>
            <person name="Devos D.P."/>
            <person name="Kaster A.-K."/>
            <person name="Ovreas L."/>
            <person name="Rohde M."/>
            <person name="Galperin M.Y."/>
            <person name="Jogler C."/>
        </authorList>
    </citation>
    <scope>NUCLEOTIDE SEQUENCE [LARGE SCALE GENOMIC DNA]</scope>
    <source>
        <strain evidence="4 5">Pla133</strain>
    </source>
</reference>
<feature type="domain" description="Sulfatase N-terminal" evidence="3">
    <location>
        <begin position="38"/>
        <end position="366"/>
    </location>
</feature>
<proteinExistence type="inferred from homology"/>
<dbReference type="KEGG" id="pbap:Pla133_07090"/>
<accession>A0A518BF85</accession>
<protein>
    <submittedName>
        <fullName evidence="4">Choline-sulfatase</fullName>
        <ecNumber evidence="4">3.1.6.6</ecNumber>
    </submittedName>
</protein>
<evidence type="ECO:0000256" key="2">
    <source>
        <dbReference type="ARBA" id="ARBA00022801"/>
    </source>
</evidence>
<dbReference type="GO" id="GO:0047753">
    <property type="term" value="F:choline-sulfatase activity"/>
    <property type="evidence" value="ECO:0007669"/>
    <property type="project" value="UniProtKB-EC"/>
</dbReference>
<dbReference type="EMBL" id="CP036287">
    <property type="protein sequence ID" value="QDU65644.1"/>
    <property type="molecule type" value="Genomic_DNA"/>
</dbReference>
<dbReference type="AlphaFoldDB" id="A0A518BF85"/>
<dbReference type="Gene3D" id="3.40.720.10">
    <property type="entry name" value="Alkaline Phosphatase, subunit A"/>
    <property type="match status" value="1"/>
</dbReference>
<dbReference type="RefSeq" id="WP_145062455.1">
    <property type="nucleotide sequence ID" value="NZ_CP036287.1"/>
</dbReference>
<sequence>MPCSEPTLRGTVALLLGCLTAVLTTGCGSSEPPATGTPDIVIVLVDTLRADHLGCYGYDLPTSPEIDDLAATATLFENHTTQSNSTSPSILSILTGVYPQTHRNYFAVPLEGTFDDRSYLANVAQRLEELDYSAHSVWSHPLWSVRPGGSAFDRGFESYLTLPQDRSYLEKIELGDARFVTDKAIGLLDTWQERAPDSPLLLLAHYFDPHTPYDPPPQDLDRFLGDHLRAVGMERLEGQLRGVLPKRGERLFDNQREQKLGSLALGRARYDEEIRDMSREVGRLLAELQRRDLFDDALVIFLADHGENMEGDDLGRRSIRFSHERLYEGVVGTPLVVKLPRQREARRIAGLSQNIDVLPTILELLGLESDPPVDGVSLVPLLRGEREEVHERVFSESSDQLEKAVKTRELKLIQPTPETAAEVYRWREDRRETRDVAGRLEAAELADLLGSLEAFRPEAWLRWTLEPDAEPFEATLQVRLTAGEIQDVDGDGWQRSSDGTQATWTGPVADERVELGLRLTRSLPGAQVRVAVSGGGPLLERLALGATPLGRCAVFELAPEGQASPAAAGRAVRVTHGPEPSTVRLHYAFDEPTAIEVEAAHEVDRYGLAIEMDADEQARGFAPAKAPPRSRPASALRSDAATQGTIELRGDPDLGALRWRVSVDGERVAREDLAIDAVPCDPLAIGFQWDTPADGVVRATLDARLPRDLAPGAVVLRYEMSGEATSTDIGGFDASTLDELRELGYVK</sequence>
<evidence type="ECO:0000256" key="1">
    <source>
        <dbReference type="ARBA" id="ARBA00008779"/>
    </source>
</evidence>
<dbReference type="InterPro" id="IPR050738">
    <property type="entry name" value="Sulfatase"/>
</dbReference>
<dbReference type="SUPFAM" id="SSF53649">
    <property type="entry name" value="Alkaline phosphatase-like"/>
    <property type="match status" value="1"/>
</dbReference>
<evidence type="ECO:0000313" key="5">
    <source>
        <dbReference type="Proteomes" id="UP000316921"/>
    </source>
</evidence>
<dbReference type="PANTHER" id="PTHR42693">
    <property type="entry name" value="ARYLSULFATASE FAMILY MEMBER"/>
    <property type="match status" value="1"/>
</dbReference>
<gene>
    <name evidence="4" type="primary">betC_3</name>
    <name evidence="4" type="ORF">Pla133_07090</name>
</gene>
<dbReference type="CDD" id="cd16148">
    <property type="entry name" value="sulfatase_like"/>
    <property type="match status" value="1"/>
</dbReference>
<evidence type="ECO:0000259" key="3">
    <source>
        <dbReference type="Pfam" id="PF00884"/>
    </source>
</evidence>
<dbReference type="PANTHER" id="PTHR42693:SF53">
    <property type="entry name" value="ENDO-4-O-SULFATASE"/>
    <property type="match status" value="1"/>
</dbReference>
<dbReference type="GO" id="GO:0004065">
    <property type="term" value="F:arylsulfatase activity"/>
    <property type="evidence" value="ECO:0007669"/>
    <property type="project" value="TreeGrafter"/>
</dbReference>
<name>A0A518BF85_9BACT</name>